<dbReference type="Pfam" id="PF00248">
    <property type="entry name" value="Aldo_ket_red"/>
    <property type="match status" value="1"/>
</dbReference>
<protein>
    <submittedName>
        <fullName evidence="3">Aldo/keto reductase</fullName>
    </submittedName>
</protein>
<dbReference type="Proteomes" id="UP000219621">
    <property type="component" value="Unassembled WGS sequence"/>
</dbReference>
<dbReference type="InterPro" id="IPR036812">
    <property type="entry name" value="NAD(P)_OxRdtase_dom_sf"/>
</dbReference>
<dbReference type="InterPro" id="IPR053135">
    <property type="entry name" value="AKR2_Oxidoreductase"/>
</dbReference>
<dbReference type="PANTHER" id="PTHR43312">
    <property type="entry name" value="D-THREO-ALDOSE 1-DEHYDROGENASE"/>
    <property type="match status" value="1"/>
</dbReference>
<sequence>MPALTRRTLLTSAAAAATLPFLPLPSARAQEGAPLLRRPIPSTGEEIAAVGMGTWITFNVGSNEALRAERMEVLRTFFRLGGGMVDSSPMYGSSEDVVGWCLDRLPPEETAGLFSATKVWTQFPGEEGPEQMAASRRLWGVPRFDLMQVHNLVDWETHLPTLIADKAAERVRYIGITTSHGARHEAMERLMETQPLDFVQLTYNILDREAEDRLLPLAQDRGLAVIANRPYRQKQLIRMVEGRPLPPFAAEIGARTWAQVFLKFVVSHPAITCAIPATTRVDHMRENMEVLRGPLPDADMRRRMIAHMQSL</sequence>
<accession>A0A286GMW3</accession>
<dbReference type="SUPFAM" id="SSF51430">
    <property type="entry name" value="NAD(P)-linked oxidoreductase"/>
    <property type="match status" value="1"/>
</dbReference>
<evidence type="ECO:0000313" key="4">
    <source>
        <dbReference type="Proteomes" id="UP000219621"/>
    </source>
</evidence>
<feature type="chain" id="PRO_5012718863" evidence="1">
    <location>
        <begin position="30"/>
        <end position="311"/>
    </location>
</feature>
<proteinExistence type="predicted"/>
<keyword evidence="4" id="KW-1185">Reference proteome</keyword>
<gene>
    <name evidence="3" type="ORF">SAMN05421508_106146</name>
</gene>
<dbReference type="CDD" id="cd19095">
    <property type="entry name" value="AKR_PA4992-like"/>
    <property type="match status" value="1"/>
</dbReference>
<dbReference type="PROSITE" id="PS51318">
    <property type="entry name" value="TAT"/>
    <property type="match status" value="1"/>
</dbReference>
<feature type="signal peptide" evidence="1">
    <location>
        <begin position="1"/>
        <end position="29"/>
    </location>
</feature>
<name>A0A286GMW3_9PROT</name>
<organism evidence="3 4">
    <name type="scientific">Caenispirillum bisanense</name>
    <dbReference type="NCBI Taxonomy" id="414052"/>
    <lineage>
        <taxon>Bacteria</taxon>
        <taxon>Pseudomonadati</taxon>
        <taxon>Pseudomonadota</taxon>
        <taxon>Alphaproteobacteria</taxon>
        <taxon>Rhodospirillales</taxon>
        <taxon>Novispirillaceae</taxon>
        <taxon>Caenispirillum</taxon>
    </lineage>
</organism>
<dbReference type="PANTHER" id="PTHR43312:SF1">
    <property type="entry name" value="NADP-DEPENDENT OXIDOREDUCTASE DOMAIN-CONTAINING PROTEIN"/>
    <property type="match status" value="1"/>
</dbReference>
<evidence type="ECO:0000259" key="2">
    <source>
        <dbReference type="Pfam" id="PF00248"/>
    </source>
</evidence>
<evidence type="ECO:0000256" key="1">
    <source>
        <dbReference type="SAM" id="SignalP"/>
    </source>
</evidence>
<dbReference type="Gene3D" id="3.20.20.100">
    <property type="entry name" value="NADP-dependent oxidoreductase domain"/>
    <property type="match status" value="1"/>
</dbReference>
<keyword evidence="1" id="KW-0732">Signal</keyword>
<dbReference type="AlphaFoldDB" id="A0A286GMW3"/>
<dbReference type="OrthoDB" id="9783572at2"/>
<dbReference type="InterPro" id="IPR006311">
    <property type="entry name" value="TAT_signal"/>
</dbReference>
<dbReference type="InterPro" id="IPR023210">
    <property type="entry name" value="NADP_OxRdtase_dom"/>
</dbReference>
<reference evidence="3 4" key="1">
    <citation type="submission" date="2017-09" db="EMBL/GenBank/DDBJ databases">
        <authorList>
            <person name="Ehlers B."/>
            <person name="Leendertz F.H."/>
        </authorList>
    </citation>
    <scope>NUCLEOTIDE SEQUENCE [LARGE SCALE GENOMIC DNA]</scope>
    <source>
        <strain evidence="3 4">USBA 140</strain>
    </source>
</reference>
<dbReference type="RefSeq" id="WP_097279917.1">
    <property type="nucleotide sequence ID" value="NZ_OCNJ01000006.1"/>
</dbReference>
<evidence type="ECO:0000313" key="3">
    <source>
        <dbReference type="EMBL" id="SOD96891.1"/>
    </source>
</evidence>
<feature type="domain" description="NADP-dependent oxidoreductase" evidence="2">
    <location>
        <begin position="50"/>
        <end position="302"/>
    </location>
</feature>
<dbReference type="EMBL" id="OCNJ01000006">
    <property type="protein sequence ID" value="SOD96891.1"/>
    <property type="molecule type" value="Genomic_DNA"/>
</dbReference>